<dbReference type="Proteomes" id="UP000014535">
    <property type="component" value="Unassembled WGS sequence"/>
</dbReference>
<name>A0A656IP06_SALE2</name>
<reference evidence="1 2" key="1">
    <citation type="submission" date="2013-04" db="EMBL/GenBank/DDBJ databases">
        <authorList>
            <person name="McClelland M."/>
            <person name="Porwollik S."/>
            <person name="Desai P."/>
            <person name="Cheng P."/>
            <person name="Wollam A."/>
            <person name="Pepin K."/>
            <person name="Palsikar V.B."/>
            <person name="Fulton L."/>
            <person name="Fulton R."/>
            <person name="Delehaunty K."/>
            <person name="Fronick C."/>
            <person name="Godfrey J."/>
            <person name="Waligorski J."/>
            <person name="Appelbaum E."/>
            <person name="Tomlinson C."/>
            <person name="Warren W."/>
            <person name="Sodergren E."/>
            <person name="Weinstock G."/>
            <person name="Wilson R.K."/>
        </authorList>
    </citation>
    <scope>NUCLEOTIDE SEQUENCE [LARGE SCALE GENOMIC DNA]</scope>
    <source>
        <strain evidence="1 2">2009K0958</strain>
    </source>
</reference>
<organism evidence="1 2">
    <name type="scientific">Salmonella enteritidis (strain 2009K0958)</name>
    <dbReference type="NCBI Taxonomy" id="1192586"/>
    <lineage>
        <taxon>Bacteria</taxon>
        <taxon>Pseudomonadati</taxon>
        <taxon>Pseudomonadota</taxon>
        <taxon>Gammaproteobacteria</taxon>
        <taxon>Enterobacterales</taxon>
        <taxon>Enterobacteriaceae</taxon>
        <taxon>Salmonella</taxon>
    </lineage>
</organism>
<protein>
    <submittedName>
        <fullName evidence="1">Uncharacterized protein</fullName>
    </submittedName>
</protein>
<dbReference type="EMBL" id="ATFT01000023">
    <property type="protein sequence ID" value="EPI73856.1"/>
    <property type="molecule type" value="Genomic_DNA"/>
</dbReference>
<evidence type="ECO:0000313" key="2">
    <source>
        <dbReference type="Proteomes" id="UP000014535"/>
    </source>
</evidence>
<comment type="caution">
    <text evidence="1">The sequence shown here is derived from an EMBL/GenBank/DDBJ whole genome shotgun (WGS) entry which is preliminary data.</text>
</comment>
<gene>
    <name evidence="1" type="ORF">A673_01321</name>
</gene>
<evidence type="ECO:0000313" key="1">
    <source>
        <dbReference type="EMBL" id="EPI73856.1"/>
    </source>
</evidence>
<accession>A0A656IP06</accession>
<proteinExistence type="predicted"/>
<dbReference type="AlphaFoldDB" id="A0A656IP06"/>
<sequence>MRIELRAAHKAHGAAQILMAGKAHLALIAWAGRVHRNRLAHFQVAACWHFADHANKLMANHHRMLEDRHPRAAMLIVVNIRATDAAAGDLHDDVMFTVLDFT</sequence>